<sequence>MNCATKVRFFLSNFWGQYRRAAFSIVFSAKTTQKSLVNQGFFLLYLDAPYRDLERTFILRAIKNIEI</sequence>
<proteinExistence type="predicted"/>
<dbReference type="EMBL" id="NCVG01000020">
    <property type="protein sequence ID" value="ORO94472.1"/>
    <property type="molecule type" value="Genomic_DNA"/>
</dbReference>
<name>A0A1X1K4T0_STRMT</name>
<evidence type="ECO:0000313" key="2">
    <source>
        <dbReference type="Proteomes" id="UP000193863"/>
    </source>
</evidence>
<reference evidence="1 2" key="1">
    <citation type="journal article" date="2016" name="Eur. J. Clin. Microbiol. Infect. Dis.">
        <title>Whole genome sequencing as a tool for phylogenetic analysis of clinical strains of Mitis group streptococci.</title>
        <authorList>
            <person name="Rasmussen L.H."/>
            <person name="Dargis R."/>
            <person name="Hojholt K."/>
            <person name="Christensen J.J."/>
            <person name="Skovgaard O."/>
            <person name="Justesen U.S."/>
            <person name="Rosenvinge F.S."/>
            <person name="Moser C."/>
            <person name="Lukjancenko O."/>
            <person name="Rasmussen S."/>
            <person name="Nielsen X.C."/>
        </authorList>
    </citation>
    <scope>NUCLEOTIDE SEQUENCE [LARGE SCALE GENOMIC DNA]</scope>
    <source>
        <strain evidence="1 2">RH_43861_09</strain>
    </source>
</reference>
<dbReference type="Proteomes" id="UP000193863">
    <property type="component" value="Unassembled WGS sequence"/>
</dbReference>
<organism evidence="1 2">
    <name type="scientific">Streptococcus mitis</name>
    <dbReference type="NCBI Taxonomy" id="28037"/>
    <lineage>
        <taxon>Bacteria</taxon>
        <taxon>Bacillati</taxon>
        <taxon>Bacillota</taxon>
        <taxon>Bacilli</taxon>
        <taxon>Lactobacillales</taxon>
        <taxon>Streptococcaceae</taxon>
        <taxon>Streptococcus</taxon>
        <taxon>Streptococcus mitis group</taxon>
    </lineage>
</organism>
<evidence type="ECO:0000313" key="1">
    <source>
        <dbReference type="EMBL" id="ORO94472.1"/>
    </source>
</evidence>
<accession>A0A1X1K4T0</accession>
<dbReference type="AlphaFoldDB" id="A0A1X1K4T0"/>
<gene>
    <name evidence="1" type="ORF">B7699_04025</name>
</gene>
<protein>
    <submittedName>
        <fullName evidence="1">Uncharacterized protein</fullName>
    </submittedName>
</protein>
<comment type="caution">
    <text evidence="1">The sequence shown here is derived from an EMBL/GenBank/DDBJ whole genome shotgun (WGS) entry which is preliminary data.</text>
</comment>